<dbReference type="Proteomes" id="UP001499967">
    <property type="component" value="Unassembled WGS sequence"/>
</dbReference>
<reference evidence="8" key="1">
    <citation type="journal article" date="2019" name="Int. J. Syst. Evol. Microbiol.">
        <title>The Global Catalogue of Microorganisms (GCM) 10K type strain sequencing project: providing services to taxonomists for standard genome sequencing and annotation.</title>
        <authorList>
            <consortium name="The Broad Institute Genomics Platform"/>
            <consortium name="The Broad Institute Genome Sequencing Center for Infectious Disease"/>
            <person name="Wu L."/>
            <person name="Ma J."/>
        </authorList>
    </citation>
    <scope>NUCLEOTIDE SEQUENCE [LARGE SCALE GENOMIC DNA]</scope>
    <source>
        <strain evidence="8">JCM 11117</strain>
    </source>
</reference>
<dbReference type="InterPro" id="IPR011701">
    <property type="entry name" value="MFS"/>
</dbReference>
<dbReference type="EMBL" id="BAAAHP010000144">
    <property type="protein sequence ID" value="GAA0948628.1"/>
    <property type="molecule type" value="Genomic_DNA"/>
</dbReference>
<comment type="caution">
    <text evidence="7">The sequence shown here is derived from an EMBL/GenBank/DDBJ whole genome shotgun (WGS) entry which is preliminary data.</text>
</comment>
<keyword evidence="8" id="KW-1185">Reference proteome</keyword>
<keyword evidence="4 5" id="KW-0472">Membrane</keyword>
<evidence type="ECO:0000256" key="2">
    <source>
        <dbReference type="ARBA" id="ARBA00022692"/>
    </source>
</evidence>
<evidence type="ECO:0000256" key="5">
    <source>
        <dbReference type="SAM" id="Phobius"/>
    </source>
</evidence>
<dbReference type="PANTHER" id="PTHR23546">
    <property type="entry name" value="TRANSPORT PROTEIN"/>
    <property type="match status" value="1"/>
</dbReference>
<feature type="transmembrane region" description="Helical" evidence="5">
    <location>
        <begin position="250"/>
        <end position="270"/>
    </location>
</feature>
<dbReference type="InterPro" id="IPR020846">
    <property type="entry name" value="MFS_dom"/>
</dbReference>
<protein>
    <submittedName>
        <fullName evidence="7">MFS transporter</fullName>
    </submittedName>
</protein>
<feature type="domain" description="Major facilitator superfamily (MFS) profile" evidence="6">
    <location>
        <begin position="4"/>
        <end position="392"/>
    </location>
</feature>
<feature type="transmembrane region" description="Helical" evidence="5">
    <location>
        <begin position="282"/>
        <end position="300"/>
    </location>
</feature>
<feature type="transmembrane region" description="Helical" evidence="5">
    <location>
        <begin position="306"/>
        <end position="327"/>
    </location>
</feature>
<feature type="transmembrane region" description="Helical" evidence="5">
    <location>
        <begin position="99"/>
        <end position="121"/>
    </location>
</feature>
<dbReference type="PROSITE" id="PS50850">
    <property type="entry name" value="MFS"/>
    <property type="match status" value="1"/>
</dbReference>
<accession>A0ABP4BB40</accession>
<proteinExistence type="predicted"/>
<evidence type="ECO:0000256" key="4">
    <source>
        <dbReference type="ARBA" id="ARBA00023136"/>
    </source>
</evidence>
<feature type="transmembrane region" description="Helical" evidence="5">
    <location>
        <begin position="41"/>
        <end position="58"/>
    </location>
</feature>
<feature type="transmembrane region" description="Helical" evidence="5">
    <location>
        <begin position="70"/>
        <end position="93"/>
    </location>
</feature>
<evidence type="ECO:0000256" key="3">
    <source>
        <dbReference type="ARBA" id="ARBA00022989"/>
    </source>
</evidence>
<sequence length="407" mass="41166">MRRPVLLVCLAVFGLMAGQQMINPILPPLARELGFSEFALGLVWTVGASGVVLTSPFWSRRAAARGHRPVLVLSLVGATAALLAFAVVARIGLAGALPVPVVFALVLLTRGVLFGLAWAATPVTAQSYVADATEGEAARVRGMSALGAAQGLGLAVGPALGAALSAFGLLAPLYAAPIVIAVIAVLVRAGLPAPATHRARPPAVAVSPFDRRMWPFLLTGFGMYLALGIVLMTIGFLVQDRLHLTAQDTGPTTGLVTLAGAAMIIVVQVVAVPRLRWAPLRLIRVGALVMTGGMAVVTVAGTAPLLGLGLALLGTGMGFGMPGFTAAPTLRAEPAEQGAVAGLVGSTTALTFMLGPLVGTGLYEIAPAAPYVLGVVLLAALAAFTFLHPGLRPGVPAVASAGPVGRP</sequence>
<comment type="subcellular location">
    <subcellularLocation>
        <location evidence="1">Cell membrane</location>
        <topology evidence="1">Multi-pass membrane protein</topology>
    </subcellularLocation>
</comment>
<dbReference type="RefSeq" id="WP_343943831.1">
    <property type="nucleotide sequence ID" value="NZ_BAAAHP010000144.1"/>
</dbReference>
<evidence type="ECO:0000313" key="8">
    <source>
        <dbReference type="Proteomes" id="UP001499967"/>
    </source>
</evidence>
<dbReference type="Gene3D" id="1.20.1250.20">
    <property type="entry name" value="MFS general substrate transporter like domains"/>
    <property type="match status" value="1"/>
</dbReference>
<dbReference type="Pfam" id="PF07690">
    <property type="entry name" value="MFS_1"/>
    <property type="match status" value="1"/>
</dbReference>
<feature type="transmembrane region" description="Helical" evidence="5">
    <location>
        <begin position="339"/>
        <end position="362"/>
    </location>
</feature>
<feature type="transmembrane region" description="Helical" evidence="5">
    <location>
        <begin position="368"/>
        <end position="387"/>
    </location>
</feature>
<keyword evidence="2 5" id="KW-0812">Transmembrane</keyword>
<feature type="transmembrane region" description="Helical" evidence="5">
    <location>
        <begin position="214"/>
        <end position="238"/>
    </location>
</feature>
<evidence type="ECO:0000313" key="7">
    <source>
        <dbReference type="EMBL" id="GAA0948628.1"/>
    </source>
</evidence>
<keyword evidence="3 5" id="KW-1133">Transmembrane helix</keyword>
<dbReference type="PANTHER" id="PTHR23546:SF1">
    <property type="entry name" value="MEMBRANE PROTEIN"/>
    <property type="match status" value="1"/>
</dbReference>
<dbReference type="SUPFAM" id="SSF103473">
    <property type="entry name" value="MFS general substrate transporter"/>
    <property type="match status" value="1"/>
</dbReference>
<feature type="transmembrane region" description="Helical" evidence="5">
    <location>
        <begin position="142"/>
        <end position="167"/>
    </location>
</feature>
<dbReference type="InterPro" id="IPR036259">
    <property type="entry name" value="MFS_trans_sf"/>
</dbReference>
<feature type="transmembrane region" description="Helical" evidence="5">
    <location>
        <begin position="173"/>
        <end position="193"/>
    </location>
</feature>
<evidence type="ECO:0000256" key="1">
    <source>
        <dbReference type="ARBA" id="ARBA00004651"/>
    </source>
</evidence>
<evidence type="ECO:0000259" key="6">
    <source>
        <dbReference type="PROSITE" id="PS50850"/>
    </source>
</evidence>
<organism evidence="7 8">
    <name type="scientific">Pseudonocardia zijingensis</name>
    <dbReference type="NCBI Taxonomy" id="153376"/>
    <lineage>
        <taxon>Bacteria</taxon>
        <taxon>Bacillati</taxon>
        <taxon>Actinomycetota</taxon>
        <taxon>Actinomycetes</taxon>
        <taxon>Pseudonocardiales</taxon>
        <taxon>Pseudonocardiaceae</taxon>
        <taxon>Pseudonocardia</taxon>
    </lineage>
</organism>
<name>A0ABP4BB40_9PSEU</name>
<gene>
    <name evidence="7" type="ORF">GCM10009559_48420</name>
</gene>